<dbReference type="InterPro" id="IPR016181">
    <property type="entry name" value="Acyl_CoA_acyltransferase"/>
</dbReference>
<dbReference type="Pfam" id="PF00583">
    <property type="entry name" value="Acetyltransf_1"/>
    <property type="match status" value="1"/>
</dbReference>
<accession>A0A135V8R2</accession>
<evidence type="ECO:0000313" key="3">
    <source>
        <dbReference type="EMBL" id="KXH68881.1"/>
    </source>
</evidence>
<dbReference type="EMBL" id="JFFI01000218">
    <property type="protein sequence ID" value="KXH68881.1"/>
    <property type="molecule type" value="Genomic_DNA"/>
</dbReference>
<evidence type="ECO:0000259" key="2">
    <source>
        <dbReference type="PROSITE" id="PS51186"/>
    </source>
</evidence>
<name>A0A135V8R2_9PEZI</name>
<dbReference type="InterPro" id="IPR000182">
    <property type="entry name" value="GNAT_dom"/>
</dbReference>
<evidence type="ECO:0000256" key="1">
    <source>
        <dbReference type="SAM" id="MobiDB-lite"/>
    </source>
</evidence>
<dbReference type="PROSITE" id="PS51186">
    <property type="entry name" value="GNAT"/>
    <property type="match status" value="1"/>
</dbReference>
<feature type="region of interest" description="Disordered" evidence="1">
    <location>
        <begin position="75"/>
        <end position="98"/>
    </location>
</feature>
<dbReference type="AlphaFoldDB" id="A0A135V8R2"/>
<organism evidence="3 4">
    <name type="scientific">Colletotrichum salicis</name>
    <dbReference type="NCBI Taxonomy" id="1209931"/>
    <lineage>
        <taxon>Eukaryota</taxon>
        <taxon>Fungi</taxon>
        <taxon>Dikarya</taxon>
        <taxon>Ascomycota</taxon>
        <taxon>Pezizomycotina</taxon>
        <taxon>Sordariomycetes</taxon>
        <taxon>Hypocreomycetidae</taxon>
        <taxon>Glomerellales</taxon>
        <taxon>Glomerellaceae</taxon>
        <taxon>Colletotrichum</taxon>
        <taxon>Colletotrichum acutatum species complex</taxon>
    </lineage>
</organism>
<dbReference type="Proteomes" id="UP000070121">
    <property type="component" value="Unassembled WGS sequence"/>
</dbReference>
<dbReference type="Gene3D" id="3.40.630.30">
    <property type="match status" value="1"/>
</dbReference>
<dbReference type="SUPFAM" id="SSF55729">
    <property type="entry name" value="Acyl-CoA N-acyltransferases (Nat)"/>
    <property type="match status" value="1"/>
</dbReference>
<dbReference type="CDD" id="cd04301">
    <property type="entry name" value="NAT_SF"/>
    <property type="match status" value="1"/>
</dbReference>
<keyword evidence="4" id="KW-1185">Reference proteome</keyword>
<reference evidence="3 4" key="1">
    <citation type="submission" date="2014-02" db="EMBL/GenBank/DDBJ databases">
        <title>The genome sequence of Colletotrichum salicis CBS 607.94.</title>
        <authorList>
            <person name="Baroncelli R."/>
            <person name="Thon M.R."/>
        </authorList>
    </citation>
    <scope>NUCLEOTIDE SEQUENCE [LARGE SCALE GENOMIC DNA]</scope>
    <source>
        <strain evidence="3 4">CBS 607.94</strain>
    </source>
</reference>
<feature type="compositionally biased region" description="Low complexity" evidence="1">
    <location>
        <begin position="75"/>
        <end position="97"/>
    </location>
</feature>
<proteinExistence type="predicted"/>
<feature type="domain" description="N-acetyltransferase" evidence="2">
    <location>
        <begin position="148"/>
        <end position="245"/>
    </location>
</feature>
<evidence type="ECO:0000313" key="4">
    <source>
        <dbReference type="Proteomes" id="UP000070121"/>
    </source>
</evidence>
<protein>
    <recommendedName>
        <fullName evidence="2">N-acetyltransferase domain-containing protein</fullName>
    </recommendedName>
</protein>
<sequence>MPPSTPLILPKSHPDSVEFQTLLNRYKSFRLSSLLLSPSCFGSTHAREVAYPPEKWISRLTDPFATTIVIYEDASSSGTPTSTDSATSTASSPSITDKNSLLDNAVTAEWLATLTLNGPLDPQTLTTSFHLDPSLVDFGPTQQTSPDIPPKQYVINGMYVVPSARGKKLGAKLLEYAKAHVAAKARSQGEEKGGARISLIVDYDNEPARKTYERSEFEAVHRYWFDDYREGRESRTEAVVMVLDL</sequence>
<dbReference type="GO" id="GO:0016747">
    <property type="term" value="F:acyltransferase activity, transferring groups other than amino-acyl groups"/>
    <property type="evidence" value="ECO:0007669"/>
    <property type="project" value="InterPro"/>
</dbReference>
<comment type="caution">
    <text evidence="3">The sequence shown here is derived from an EMBL/GenBank/DDBJ whole genome shotgun (WGS) entry which is preliminary data.</text>
</comment>
<dbReference type="OrthoDB" id="41532at2759"/>
<gene>
    <name evidence="3" type="ORF">CSAL01_02543</name>
</gene>